<evidence type="ECO:0000259" key="10">
    <source>
        <dbReference type="PROSITE" id="PS52029"/>
    </source>
</evidence>
<dbReference type="EMBL" id="CP113797">
    <property type="protein sequence ID" value="WAL62702.1"/>
    <property type="molecule type" value="Genomic_DNA"/>
</dbReference>
<dbReference type="InterPro" id="IPR005490">
    <property type="entry name" value="LD_TPept_cat_dom"/>
</dbReference>
<dbReference type="AlphaFoldDB" id="A0A9E9CBN9"/>
<feature type="domain" description="L,D-TPase catalytic" evidence="10">
    <location>
        <begin position="109"/>
        <end position="234"/>
    </location>
</feature>
<dbReference type="RefSeq" id="WP_268613039.1">
    <property type="nucleotide sequence ID" value="NZ_CP113797.1"/>
</dbReference>
<gene>
    <name evidence="11" type="ORF">OXH18_12130</name>
</gene>
<proteinExistence type="inferred from homology"/>
<comment type="similarity">
    <text evidence="2">Belongs to the YkuD family.</text>
</comment>
<keyword evidence="8 9" id="KW-0961">Cell wall biogenesis/degradation</keyword>
<dbReference type="GO" id="GO:0016757">
    <property type="term" value="F:glycosyltransferase activity"/>
    <property type="evidence" value="ECO:0007669"/>
    <property type="project" value="UniProtKB-KW"/>
</dbReference>
<keyword evidence="6 9" id="KW-0133">Cell shape</keyword>
<dbReference type="GO" id="GO:0071972">
    <property type="term" value="F:peptidoglycan L,D-transpeptidase activity"/>
    <property type="evidence" value="ECO:0007669"/>
    <property type="project" value="TreeGrafter"/>
</dbReference>
<evidence type="ECO:0000313" key="11">
    <source>
        <dbReference type="EMBL" id="WAL62702.1"/>
    </source>
</evidence>
<comment type="pathway">
    <text evidence="1 9">Cell wall biogenesis; peptidoglycan biosynthesis.</text>
</comment>
<dbReference type="Pfam" id="PF03734">
    <property type="entry name" value="YkuD"/>
    <property type="match status" value="1"/>
</dbReference>
<dbReference type="GO" id="GO:0005576">
    <property type="term" value="C:extracellular region"/>
    <property type="evidence" value="ECO:0007669"/>
    <property type="project" value="TreeGrafter"/>
</dbReference>
<keyword evidence="12" id="KW-1185">Reference proteome</keyword>
<evidence type="ECO:0000256" key="1">
    <source>
        <dbReference type="ARBA" id="ARBA00004752"/>
    </source>
</evidence>
<feature type="active site" description="Nucleophile" evidence="9">
    <location>
        <position position="210"/>
    </location>
</feature>
<keyword evidence="3" id="KW-0328">Glycosyltransferase</keyword>
<keyword evidence="5" id="KW-0378">Hydrolase</keyword>
<dbReference type="PANTHER" id="PTHR30582:SF24">
    <property type="entry name" value="L,D-TRANSPEPTIDASE ERFK_SRFK-RELATED"/>
    <property type="match status" value="1"/>
</dbReference>
<protein>
    <submittedName>
        <fullName evidence="11">L,D-transpeptidase</fullName>
    </submittedName>
</protein>
<feature type="active site" description="Proton donor/acceptor" evidence="9">
    <location>
        <position position="194"/>
    </location>
</feature>
<accession>A0A9E9CBN9</accession>
<dbReference type="PROSITE" id="PS52029">
    <property type="entry name" value="LD_TPASE"/>
    <property type="match status" value="1"/>
</dbReference>
<dbReference type="GO" id="GO:0008360">
    <property type="term" value="P:regulation of cell shape"/>
    <property type="evidence" value="ECO:0007669"/>
    <property type="project" value="UniProtKB-UniRule"/>
</dbReference>
<dbReference type="InterPro" id="IPR038063">
    <property type="entry name" value="Transpep_catalytic_dom"/>
</dbReference>
<keyword evidence="7 9" id="KW-0573">Peptidoglycan synthesis</keyword>
<evidence type="ECO:0000256" key="2">
    <source>
        <dbReference type="ARBA" id="ARBA00005992"/>
    </source>
</evidence>
<dbReference type="GO" id="GO:0071555">
    <property type="term" value="P:cell wall organization"/>
    <property type="evidence" value="ECO:0007669"/>
    <property type="project" value="UniProtKB-UniRule"/>
</dbReference>
<keyword evidence="4" id="KW-0808">Transferase</keyword>
<evidence type="ECO:0000313" key="12">
    <source>
        <dbReference type="Proteomes" id="UP001163152"/>
    </source>
</evidence>
<dbReference type="Gene3D" id="2.40.440.10">
    <property type="entry name" value="L,D-transpeptidase catalytic domain-like"/>
    <property type="match status" value="1"/>
</dbReference>
<evidence type="ECO:0000256" key="3">
    <source>
        <dbReference type="ARBA" id="ARBA00022676"/>
    </source>
</evidence>
<dbReference type="GO" id="GO:0018104">
    <property type="term" value="P:peptidoglycan-protein cross-linking"/>
    <property type="evidence" value="ECO:0007669"/>
    <property type="project" value="TreeGrafter"/>
</dbReference>
<dbReference type="PANTHER" id="PTHR30582">
    <property type="entry name" value="L,D-TRANSPEPTIDASE"/>
    <property type="match status" value="1"/>
</dbReference>
<dbReference type="SUPFAM" id="SSF141523">
    <property type="entry name" value="L,D-transpeptidase catalytic domain-like"/>
    <property type="match status" value="1"/>
</dbReference>
<dbReference type="KEGG" id="tsin:OXH18_12130"/>
<name>A0A9E9CBN9_9CYAN</name>
<organism evidence="11 12">
    <name type="scientific">Thermocoleostomius sinensis A174</name>
    <dbReference type="NCBI Taxonomy" id="2016057"/>
    <lineage>
        <taxon>Bacteria</taxon>
        <taxon>Bacillati</taxon>
        <taxon>Cyanobacteriota</taxon>
        <taxon>Cyanophyceae</taxon>
        <taxon>Oculatellales</taxon>
        <taxon>Oculatellaceae</taxon>
        <taxon>Thermocoleostomius</taxon>
    </lineage>
</organism>
<evidence type="ECO:0000256" key="7">
    <source>
        <dbReference type="ARBA" id="ARBA00022984"/>
    </source>
</evidence>
<evidence type="ECO:0000256" key="9">
    <source>
        <dbReference type="PROSITE-ProRule" id="PRU01373"/>
    </source>
</evidence>
<sequence length="235" mass="25867">MNVREWLCSAIQGVVPHSLASRRGQTQLLLYFWGAIALWLSIHSVPRVAQATDTQATDTLAGIAEEPDATPVAPSQGARSSQLSLRLHPGFSIPELPDIQPILPEAQTMRLVLNLGERRVFVYEGDEVKASYPVAVGKPGWETPPGSYQVISMLQDPGWISPFTGEEIPPGPDNPLGDRWIGFWTDGRNYIGFHGTPNRESVGQAASHGCVRMFNEHIRQLYEMVDMGTPVIVEN</sequence>
<dbReference type="Proteomes" id="UP001163152">
    <property type="component" value="Chromosome"/>
</dbReference>
<evidence type="ECO:0000256" key="5">
    <source>
        <dbReference type="ARBA" id="ARBA00022801"/>
    </source>
</evidence>
<evidence type="ECO:0000256" key="4">
    <source>
        <dbReference type="ARBA" id="ARBA00022679"/>
    </source>
</evidence>
<dbReference type="CDD" id="cd16913">
    <property type="entry name" value="YkuD_like"/>
    <property type="match status" value="1"/>
</dbReference>
<evidence type="ECO:0000256" key="6">
    <source>
        <dbReference type="ARBA" id="ARBA00022960"/>
    </source>
</evidence>
<evidence type="ECO:0000256" key="8">
    <source>
        <dbReference type="ARBA" id="ARBA00023316"/>
    </source>
</evidence>
<reference evidence="11" key="1">
    <citation type="submission" date="2022-12" db="EMBL/GenBank/DDBJ databases">
        <title>Polyphasic identification of a Novel Hot-Spring Cyanobacterium Ocullathermofonsia sinensis gen nov. sp. nov. and Genomic Insights on its Adaptations to the Thermal Habitat.</title>
        <authorList>
            <person name="Daroch M."/>
            <person name="Tang J."/>
            <person name="Jiang Y."/>
        </authorList>
    </citation>
    <scope>NUCLEOTIDE SEQUENCE</scope>
    <source>
        <strain evidence="11">PKUAC-SCTA174</strain>
    </source>
</reference>
<dbReference type="InterPro" id="IPR050979">
    <property type="entry name" value="LD-transpeptidase"/>
</dbReference>